<dbReference type="GO" id="GO:0016810">
    <property type="term" value="F:hydrolase activity, acting on carbon-nitrogen (but not peptide) bonds"/>
    <property type="evidence" value="ECO:0007669"/>
    <property type="project" value="InterPro"/>
</dbReference>
<feature type="signal peptide" evidence="1">
    <location>
        <begin position="1"/>
        <end position="30"/>
    </location>
</feature>
<evidence type="ECO:0000313" key="3">
    <source>
        <dbReference type="EMBL" id="NUZ04324.1"/>
    </source>
</evidence>
<feature type="domain" description="Amidohydrolase 3" evidence="2">
    <location>
        <begin position="92"/>
        <end position="560"/>
    </location>
</feature>
<dbReference type="PANTHER" id="PTHR22642">
    <property type="entry name" value="IMIDAZOLONEPROPIONASE"/>
    <property type="match status" value="1"/>
</dbReference>
<keyword evidence="4" id="KW-1185">Reference proteome</keyword>
<organism evidence="3 4">
    <name type="scientific">Piscinibacter koreensis</name>
    <dbReference type="NCBI Taxonomy" id="2742824"/>
    <lineage>
        <taxon>Bacteria</taxon>
        <taxon>Pseudomonadati</taxon>
        <taxon>Pseudomonadota</taxon>
        <taxon>Betaproteobacteria</taxon>
        <taxon>Burkholderiales</taxon>
        <taxon>Sphaerotilaceae</taxon>
        <taxon>Piscinibacter</taxon>
    </lineage>
</organism>
<dbReference type="InterPro" id="IPR032466">
    <property type="entry name" value="Metal_Hydrolase"/>
</dbReference>
<keyword evidence="3" id="KW-0378">Hydrolase</keyword>
<dbReference type="InterPro" id="IPR013108">
    <property type="entry name" value="Amidohydro_3"/>
</dbReference>
<evidence type="ECO:0000256" key="1">
    <source>
        <dbReference type="SAM" id="SignalP"/>
    </source>
</evidence>
<dbReference type="InterPro" id="IPR011059">
    <property type="entry name" value="Metal-dep_hydrolase_composite"/>
</dbReference>
<dbReference type="Proteomes" id="UP000529637">
    <property type="component" value="Unassembled WGS sequence"/>
</dbReference>
<dbReference type="RefSeq" id="WP_176065195.1">
    <property type="nucleotide sequence ID" value="NZ_JABWMJ010000001.1"/>
</dbReference>
<proteinExistence type="predicted"/>
<dbReference type="AlphaFoldDB" id="A0A7Y6TUR3"/>
<feature type="chain" id="PRO_5031114312" evidence="1">
    <location>
        <begin position="31"/>
        <end position="570"/>
    </location>
</feature>
<sequence>MKSLWYGAPGAWLRGLAAATLLLAGAAVSANDADRDRDRDNDCPHGRDITLINGRIHTMDASNRVVSTLTIHDDRFAAVGRASFAFGEHCQQVVDLGGRTVLPGLVDNHNHIVLLGIRPGYHTPIETARTFADIASTYRMRIRNAPAGAFITSIGGFNPAQFVEKRLPTLAELDAIAPSNPVYLQVAFTGPSVTNSAGRAFFTSRGIAVGADGSIAANAPTVAALNALRSVQTFDDKKRGTLDAMAYAAALGVTSNFDMGGFLIPGSPNHEDEFTFDGAASWDPYTAYDPILELHRNGQMKVRVRVFFLSMDNSLAIPILSRRVENAFREFGNDWLKTAGLGEFITNWPLFGQVVLPANYPAAVRKAAQRGWIYQQHTLSSAEDNAAITAWEQLNAQVPIAPLHWSLAHAMTITPQNVQRLKAMGAGLALHGFRYLAGTPAAAGPPYRMILDSGIKVGAGSDSAQISALNPWLMLYYMTTGKNSSGELINAGQTLTRQEAIRLYTAANGWFSKEEDKIGSIEGGKLADLVVLNDDYFRVPDESLKKLRSVLTIVGGKVVHNSGDVRMYGF</sequence>
<evidence type="ECO:0000259" key="2">
    <source>
        <dbReference type="Pfam" id="PF07969"/>
    </source>
</evidence>
<gene>
    <name evidence="3" type="ORF">HQN59_00980</name>
</gene>
<dbReference type="Gene3D" id="3.20.20.140">
    <property type="entry name" value="Metal-dependent hydrolases"/>
    <property type="match status" value="2"/>
</dbReference>
<protein>
    <submittedName>
        <fullName evidence="3">Amidohydrolase family protein</fullName>
    </submittedName>
</protein>
<dbReference type="EMBL" id="JABWMJ010000001">
    <property type="protein sequence ID" value="NUZ04324.1"/>
    <property type="molecule type" value="Genomic_DNA"/>
</dbReference>
<dbReference type="Gene3D" id="3.10.310.70">
    <property type="match status" value="1"/>
</dbReference>
<dbReference type="SUPFAM" id="SSF51338">
    <property type="entry name" value="Composite domain of metallo-dependent hydrolases"/>
    <property type="match status" value="1"/>
</dbReference>
<reference evidence="3 4" key="1">
    <citation type="submission" date="2020-06" db="EMBL/GenBank/DDBJ databases">
        <title>Schlegella sp. ID0723 isolated from air conditioner.</title>
        <authorList>
            <person name="Kim D.Y."/>
            <person name="Kim D.-U."/>
        </authorList>
    </citation>
    <scope>NUCLEOTIDE SEQUENCE [LARGE SCALE GENOMIC DNA]</scope>
    <source>
        <strain evidence="3 4">ID0723</strain>
    </source>
</reference>
<accession>A0A7Y6TUR3</accession>
<dbReference type="SUPFAM" id="SSF51556">
    <property type="entry name" value="Metallo-dependent hydrolases"/>
    <property type="match status" value="1"/>
</dbReference>
<evidence type="ECO:0000313" key="4">
    <source>
        <dbReference type="Proteomes" id="UP000529637"/>
    </source>
</evidence>
<name>A0A7Y6TUR3_9BURK</name>
<comment type="caution">
    <text evidence="3">The sequence shown here is derived from an EMBL/GenBank/DDBJ whole genome shotgun (WGS) entry which is preliminary data.</text>
</comment>
<dbReference type="Gene3D" id="2.30.40.10">
    <property type="entry name" value="Urease, subunit C, domain 1"/>
    <property type="match status" value="2"/>
</dbReference>
<keyword evidence="1" id="KW-0732">Signal</keyword>
<dbReference type="PANTHER" id="PTHR22642:SF21">
    <property type="entry name" value="PERIPLASMIC PROTEIN"/>
    <property type="match status" value="1"/>
</dbReference>
<dbReference type="Pfam" id="PF07969">
    <property type="entry name" value="Amidohydro_3"/>
    <property type="match status" value="1"/>
</dbReference>